<gene>
    <name evidence="2" type="ORF">EZH22_02800</name>
</gene>
<name>A0A974PTU7_9HYPH</name>
<dbReference type="InterPro" id="IPR050483">
    <property type="entry name" value="CoA-transferase_III_domain"/>
</dbReference>
<dbReference type="KEGG" id="xdi:EZH22_02800"/>
<dbReference type="AlphaFoldDB" id="A0A974PTU7"/>
<evidence type="ECO:0000256" key="1">
    <source>
        <dbReference type="ARBA" id="ARBA00022679"/>
    </source>
</evidence>
<proteinExistence type="predicted"/>
<dbReference type="PANTHER" id="PTHR48207">
    <property type="entry name" value="SUCCINATE--HYDROXYMETHYLGLUTARATE COA-TRANSFERASE"/>
    <property type="match status" value="1"/>
</dbReference>
<dbReference type="EMBL" id="CP063362">
    <property type="protein sequence ID" value="QRG09436.1"/>
    <property type="molecule type" value="Genomic_DNA"/>
</dbReference>
<keyword evidence="1 2" id="KW-0808">Transferase</keyword>
<organism evidence="2 3">
    <name type="scientific">Xanthobacter dioxanivorans</name>
    <dbReference type="NCBI Taxonomy" id="2528964"/>
    <lineage>
        <taxon>Bacteria</taxon>
        <taxon>Pseudomonadati</taxon>
        <taxon>Pseudomonadota</taxon>
        <taxon>Alphaproteobacteria</taxon>
        <taxon>Hyphomicrobiales</taxon>
        <taxon>Xanthobacteraceae</taxon>
        <taxon>Xanthobacter</taxon>
    </lineage>
</organism>
<keyword evidence="3" id="KW-1185">Reference proteome</keyword>
<dbReference type="GO" id="GO:0008410">
    <property type="term" value="F:CoA-transferase activity"/>
    <property type="evidence" value="ECO:0007669"/>
    <property type="project" value="TreeGrafter"/>
</dbReference>
<dbReference type="Gene3D" id="3.40.50.10540">
    <property type="entry name" value="Crotonobetainyl-coa:carnitine coa-transferase, domain 1"/>
    <property type="match status" value="1"/>
</dbReference>
<dbReference type="InterPro" id="IPR003673">
    <property type="entry name" value="CoA-Trfase_fam_III"/>
</dbReference>
<dbReference type="InterPro" id="IPR023606">
    <property type="entry name" value="CoA-Trfase_III_dom_1_sf"/>
</dbReference>
<sequence>MRLLDGIRVLDLSAVVMGPFAGQMLGDLGADVIKIEPPEGDSTRRTGPATEAGMAALFLGVNRNKRSVMLDLKQPEARAALFALVDTADVFMHSMRPQKLDALGISPQALLARNPRLVYAGLHGFSEDGPYGGRPAYDDTIQGMAGLAALAQLQGGEPRYFPTIAADKTSGLFAVNGILAALVRRERTGVGAFVEVPMFESMVAFNLVEHMYGHHFDPPKGALGYPRVLAEWRRPYRTADGYICLMPYTDQHWRAFFAEVGEADLATDPRFADIAARTRNIEALYEVAGGHIARRTTQAWQDTSERLQIPSAPMASLDQVVDDAHLRATGFFVAKDDPSMGRLVFPGVPLKFDGERPAIAVPPRLGEHTRDVLAEAGLDAKAIDALVKKDATPEATERAQA</sequence>
<evidence type="ECO:0000313" key="2">
    <source>
        <dbReference type="EMBL" id="QRG09436.1"/>
    </source>
</evidence>
<dbReference type="InterPro" id="IPR044855">
    <property type="entry name" value="CoA-Trfase_III_dom3_sf"/>
</dbReference>
<protein>
    <submittedName>
        <fullName evidence="2">CoA transferase</fullName>
    </submittedName>
</protein>
<reference evidence="2 3" key="1">
    <citation type="submission" date="2020-10" db="EMBL/GenBank/DDBJ databases">
        <title>Degradation of 1,4-Dioxane by Xanthobacter sp. YN2, via a Novel Group-2 Soluble Di-Iron Monooxygenase.</title>
        <authorList>
            <person name="Ma F."/>
            <person name="Wang Y."/>
            <person name="Yang J."/>
            <person name="Guo H."/>
            <person name="Su D."/>
            <person name="Yu L."/>
        </authorList>
    </citation>
    <scope>NUCLEOTIDE SEQUENCE [LARGE SCALE GENOMIC DNA]</scope>
    <source>
        <strain evidence="2 3">YN2</strain>
    </source>
</reference>
<dbReference type="PANTHER" id="PTHR48207:SF4">
    <property type="entry name" value="BLL6097 PROTEIN"/>
    <property type="match status" value="1"/>
</dbReference>
<dbReference type="Gene3D" id="3.30.1540.10">
    <property type="entry name" value="formyl-coa transferase, domain 3"/>
    <property type="match status" value="1"/>
</dbReference>
<evidence type="ECO:0000313" key="3">
    <source>
        <dbReference type="Proteomes" id="UP000596427"/>
    </source>
</evidence>
<dbReference type="SUPFAM" id="SSF89796">
    <property type="entry name" value="CoA-transferase family III (CaiB/BaiF)"/>
    <property type="match status" value="1"/>
</dbReference>
<accession>A0A974PTU7</accession>
<dbReference type="Pfam" id="PF02515">
    <property type="entry name" value="CoA_transf_3"/>
    <property type="match status" value="1"/>
</dbReference>
<dbReference type="Proteomes" id="UP000596427">
    <property type="component" value="Chromosome"/>
</dbReference>